<organism evidence="4 6">
    <name type="scientific">Rotaria magnacalcarata</name>
    <dbReference type="NCBI Taxonomy" id="392030"/>
    <lineage>
        <taxon>Eukaryota</taxon>
        <taxon>Metazoa</taxon>
        <taxon>Spiralia</taxon>
        <taxon>Gnathifera</taxon>
        <taxon>Rotifera</taxon>
        <taxon>Eurotatoria</taxon>
        <taxon>Bdelloidea</taxon>
        <taxon>Philodinida</taxon>
        <taxon>Philodinidae</taxon>
        <taxon>Rotaria</taxon>
    </lineage>
</organism>
<evidence type="ECO:0000313" key="2">
    <source>
        <dbReference type="EMBL" id="CAF2026794.1"/>
    </source>
</evidence>
<evidence type="ECO:0000313" key="5">
    <source>
        <dbReference type="EMBL" id="CAF4229957.1"/>
    </source>
</evidence>
<reference evidence="4" key="1">
    <citation type="submission" date="2021-02" db="EMBL/GenBank/DDBJ databases">
        <authorList>
            <person name="Nowell W R."/>
        </authorList>
    </citation>
    <scope>NUCLEOTIDE SEQUENCE</scope>
</reference>
<evidence type="ECO:0000313" key="7">
    <source>
        <dbReference type="Proteomes" id="UP000663866"/>
    </source>
</evidence>
<comment type="caution">
    <text evidence="4">The sequence shown here is derived from an EMBL/GenBank/DDBJ whole genome shotgun (WGS) entry which is preliminary data.</text>
</comment>
<evidence type="ECO:0000313" key="6">
    <source>
        <dbReference type="Proteomes" id="UP000663842"/>
    </source>
</evidence>
<proteinExistence type="predicted"/>
<dbReference type="EMBL" id="CAJOBF010002716">
    <property type="protein sequence ID" value="CAF4052135.1"/>
    <property type="molecule type" value="Genomic_DNA"/>
</dbReference>
<dbReference type="EMBL" id="CAJNRF010001788">
    <property type="protein sequence ID" value="CAF2026794.1"/>
    <property type="molecule type" value="Genomic_DNA"/>
</dbReference>
<protein>
    <submittedName>
        <fullName evidence="4">Uncharacterized protein</fullName>
    </submittedName>
</protein>
<dbReference type="AlphaFoldDB" id="A0A819RGT0"/>
<evidence type="ECO:0000256" key="1">
    <source>
        <dbReference type="SAM" id="MobiDB-lite"/>
    </source>
</evidence>
<keyword evidence="7" id="KW-1185">Reference proteome</keyword>
<dbReference type="EMBL" id="CAJOBG010007913">
    <property type="protein sequence ID" value="CAF4229957.1"/>
    <property type="molecule type" value="Genomic_DNA"/>
</dbReference>
<feature type="region of interest" description="Disordered" evidence="1">
    <location>
        <begin position="142"/>
        <end position="166"/>
    </location>
</feature>
<dbReference type="Proteomes" id="UP000663866">
    <property type="component" value="Unassembled WGS sequence"/>
</dbReference>
<dbReference type="Proteomes" id="UP000663856">
    <property type="component" value="Unassembled WGS sequence"/>
</dbReference>
<gene>
    <name evidence="5" type="ORF">OVN521_LOCUS27919</name>
    <name evidence="4" type="ORF">UXM345_LOCUS19298</name>
    <name evidence="2" type="ORF">WKI299_LOCUS6121</name>
    <name evidence="3" type="ORF">XDN619_LOCUS16915</name>
</gene>
<sequence length="250" mass="29092">MPVATIETKSVKVDDDLTDLSWLIQMNNNKQRYSISNVYNHENKNKKIERINKPFTVVNGQTIRSSIQTYSHDHQYSNEENQYYSQQSYNDQTIKRKFDSTLSYHHHHQPKRFLSGQTLPIYPTSSLPSESYYYNHPTYCTQPQQQQEQQQQQQQQQQRTSIPTTSRYMLLKNDPSLSDAMPTVHMSTNLNQSIGMIEHKNLYSDDIEDLLDIFKNEVQMIGIDPIATTSTGDCATDFGHCLSSNEFCPY</sequence>
<feature type="compositionally biased region" description="Low complexity" evidence="1">
    <location>
        <begin position="142"/>
        <end position="158"/>
    </location>
</feature>
<accession>A0A819RGT0</accession>
<evidence type="ECO:0000313" key="3">
    <source>
        <dbReference type="EMBL" id="CAF2092488.1"/>
    </source>
</evidence>
<evidence type="ECO:0000313" key="4">
    <source>
        <dbReference type="EMBL" id="CAF4052135.1"/>
    </source>
</evidence>
<dbReference type="EMBL" id="CAJNRG010007241">
    <property type="protein sequence ID" value="CAF2092488.1"/>
    <property type="molecule type" value="Genomic_DNA"/>
</dbReference>
<dbReference type="Proteomes" id="UP000663842">
    <property type="component" value="Unassembled WGS sequence"/>
</dbReference>
<name>A0A819RGT0_9BILA</name>
<dbReference type="Proteomes" id="UP000663887">
    <property type="component" value="Unassembled WGS sequence"/>
</dbReference>